<accession>D2X401</accession>
<organismHost>
    <name type="scientific">Pan troglodytes</name>
    <name type="common">Chimpanzee</name>
    <dbReference type="NCBI Taxonomy" id="9598"/>
</organismHost>
<gene>
    <name evidence="2" type="primary">S</name>
</gene>
<proteinExistence type="predicted"/>
<evidence type="ECO:0000259" key="1">
    <source>
        <dbReference type="Pfam" id="PF00242"/>
    </source>
</evidence>
<evidence type="ECO:0000313" key="2">
    <source>
        <dbReference type="EMBL" id="ADB55003.1"/>
    </source>
</evidence>
<dbReference type="Pfam" id="PF00242">
    <property type="entry name" value="DNA_pol_viral_N"/>
    <property type="match status" value="1"/>
</dbReference>
<dbReference type="GO" id="GO:0003677">
    <property type="term" value="F:DNA binding"/>
    <property type="evidence" value="ECO:0007669"/>
    <property type="project" value="InterPro"/>
</dbReference>
<protein>
    <submittedName>
        <fullName evidence="2">Large S protein</fullName>
    </submittedName>
</protein>
<sequence>MTSWSSLGWQGMGTNLLVPIPLGFLPDHPLDPAFGALLPSLLGTSHPSSITGLKQIKFQRDSSGSGTAGPIFFCWGVPFRNRKPCSDYCLTLLLPLL</sequence>
<name>D2X401_HBV</name>
<dbReference type="GO" id="GO:0006260">
    <property type="term" value="P:DNA replication"/>
    <property type="evidence" value="ECO:0007669"/>
    <property type="project" value="InterPro"/>
</dbReference>
<dbReference type="GO" id="GO:0003887">
    <property type="term" value="F:DNA-directed DNA polymerase activity"/>
    <property type="evidence" value="ECO:0007669"/>
    <property type="project" value="InterPro"/>
</dbReference>
<reference evidence="2" key="1">
    <citation type="journal article" date="2010" name="J. Gastroenterol.">
        <title>Significant association of different preS mutations with hepatitis B-related cirrhosis or hepatocellular carcinoma.</title>
        <authorList>
            <person name="Yin J."/>
            <person name="Xie J."/>
            <person name="Zhang H."/>
            <person name="Shen Q."/>
            <person name="Han L."/>
            <person name="Lu W."/>
            <person name="Han Y."/>
            <person name="Li C."/>
            <person name="Ni W."/>
            <person name="Wang H."/>
            <person name="Cao G."/>
        </authorList>
    </citation>
    <scope>NUCLEOTIDE SEQUENCE</scope>
    <source>
        <strain evidence="2">P2778</strain>
    </source>
</reference>
<feature type="domain" description="Hepadnaviral P protein N-terminal" evidence="1">
    <location>
        <begin position="57"/>
        <end position="96"/>
    </location>
</feature>
<organismHost>
    <name type="scientific">Homo sapiens</name>
    <name type="common">Human</name>
    <dbReference type="NCBI Taxonomy" id="9606"/>
</organismHost>
<dbReference type="InterPro" id="IPR000201">
    <property type="entry name" value="DNApol_viral_N"/>
</dbReference>
<organism evidence="2">
    <name type="scientific">Hepatitis B virus</name>
    <name type="common">HBV</name>
    <dbReference type="NCBI Taxonomy" id="10407"/>
    <lineage>
        <taxon>Viruses</taxon>
        <taxon>Riboviria</taxon>
        <taxon>Pararnavirae</taxon>
        <taxon>Artverviricota</taxon>
        <taxon>Revtraviricetes</taxon>
        <taxon>Blubervirales</taxon>
        <taxon>Hepadnaviridae</taxon>
        <taxon>Orthohepadnavirus</taxon>
        <taxon>Orthohepadnavirus hominoidei</taxon>
    </lineage>
</organism>
<dbReference type="EMBL" id="GQ857825">
    <property type="protein sequence ID" value="ADB55003.1"/>
    <property type="molecule type" value="Genomic_DNA"/>
</dbReference>